<accession>A0A1M6MNP8</accession>
<dbReference type="InterPro" id="IPR006442">
    <property type="entry name" value="Antitoxin_Phd/YefM"/>
</dbReference>
<comment type="similarity">
    <text evidence="1 2">Belongs to the phD/YefM antitoxin family.</text>
</comment>
<comment type="function">
    <text evidence="2">Antitoxin component of a type II toxin-antitoxin (TA) system.</text>
</comment>
<dbReference type="SUPFAM" id="SSF143120">
    <property type="entry name" value="YefM-like"/>
    <property type="match status" value="1"/>
</dbReference>
<name>A0A1M6MNP8_9FIRM</name>
<proteinExistence type="inferred from homology"/>
<evidence type="ECO:0000256" key="2">
    <source>
        <dbReference type="RuleBase" id="RU362080"/>
    </source>
</evidence>
<keyword evidence="4" id="KW-1185">Reference proteome</keyword>
<evidence type="ECO:0000313" key="3">
    <source>
        <dbReference type="EMBL" id="SHJ85000.1"/>
    </source>
</evidence>
<dbReference type="NCBIfam" id="TIGR01552">
    <property type="entry name" value="phd_fam"/>
    <property type="match status" value="1"/>
</dbReference>
<evidence type="ECO:0000256" key="1">
    <source>
        <dbReference type="ARBA" id="ARBA00009981"/>
    </source>
</evidence>
<dbReference type="RefSeq" id="WP_072871586.1">
    <property type="nucleotide sequence ID" value="NZ_FQZM01000076.1"/>
</dbReference>
<sequence length="100" mass="11730">MHIVNVTDLRRNIREVLAEVIRSKEPAVILQRSKPVAYLVDAETFERSRKFDEMDVLTQTRKKSLERMLQLRAKVAKRTGIKSDSTKLIREIREGLSRHE</sequence>
<dbReference type="Gene3D" id="3.40.1620.10">
    <property type="entry name" value="YefM-like domain"/>
    <property type="match status" value="1"/>
</dbReference>
<organism evidence="3 4">
    <name type="scientific">Desulfofundulus thermosubterraneus DSM 16057</name>
    <dbReference type="NCBI Taxonomy" id="1121432"/>
    <lineage>
        <taxon>Bacteria</taxon>
        <taxon>Bacillati</taxon>
        <taxon>Bacillota</taxon>
        <taxon>Clostridia</taxon>
        <taxon>Eubacteriales</taxon>
        <taxon>Peptococcaceae</taxon>
        <taxon>Desulfofundulus</taxon>
    </lineage>
</organism>
<dbReference type="EMBL" id="FQZM01000076">
    <property type="protein sequence ID" value="SHJ85000.1"/>
    <property type="molecule type" value="Genomic_DNA"/>
</dbReference>
<evidence type="ECO:0000313" key="4">
    <source>
        <dbReference type="Proteomes" id="UP000184529"/>
    </source>
</evidence>
<protein>
    <recommendedName>
        <fullName evidence="2">Antitoxin</fullName>
    </recommendedName>
</protein>
<dbReference type="OrthoDB" id="1807935at2"/>
<dbReference type="AlphaFoldDB" id="A0A1M6MNP8"/>
<dbReference type="STRING" id="1121432.SAMN02745219_03488"/>
<dbReference type="Pfam" id="PF02604">
    <property type="entry name" value="PhdYeFM_antitox"/>
    <property type="match status" value="1"/>
</dbReference>
<reference evidence="4" key="1">
    <citation type="submission" date="2016-11" db="EMBL/GenBank/DDBJ databases">
        <authorList>
            <person name="Varghese N."/>
            <person name="Submissions S."/>
        </authorList>
    </citation>
    <scope>NUCLEOTIDE SEQUENCE [LARGE SCALE GENOMIC DNA]</scope>
    <source>
        <strain evidence="4">DSM 16057</strain>
    </source>
</reference>
<dbReference type="InterPro" id="IPR036165">
    <property type="entry name" value="YefM-like_sf"/>
</dbReference>
<gene>
    <name evidence="3" type="ORF">SAMN02745219_03488</name>
</gene>
<dbReference type="Proteomes" id="UP000184529">
    <property type="component" value="Unassembled WGS sequence"/>
</dbReference>